<reference evidence="3" key="1">
    <citation type="submission" date="2014-05" db="EMBL/GenBank/DDBJ databases">
        <authorList>
            <person name="Chronopoulou M."/>
        </authorList>
    </citation>
    <scope>NUCLEOTIDE SEQUENCE</scope>
    <source>
        <tissue evidence="3">Whole organism</tissue>
    </source>
</reference>
<feature type="non-terminal residue" evidence="3">
    <location>
        <position position="1"/>
    </location>
</feature>
<evidence type="ECO:0000256" key="2">
    <source>
        <dbReference type="SAM" id="MobiDB-lite"/>
    </source>
</evidence>
<sequence>EDNGSVDSFLWHQRKCSQKTKSIIDKMRKHVRETEREAMEIRQETERLRKVTAETRKVLERKHPRLLDSSVQHDTKYASKKLSDIATLLNRIESDKKFTMSRSMQDLLPRARDKNNLSFSADDSPVSISSVASSISSTSSDSNQSFPPNKANKIETHRPKENTRSASPPLYEPRYRKKKDSQRELNKMILTSTMIADQKSKSPEPILDEKPVKTMENRVITIEDPDKIIVMNEEPIYTEIPSTQGNDESISQKSEKSAKGLEKKCISNVSIHSRFGSEDNEEDVKLYSSESEETIPSHSKFPSKTKKEYPVSTSATTSDEEYKRAVSPPQTLGFNSKFSLKHKPIVESEIESQKDGISGPEDDDMPNDDDFW</sequence>
<feature type="region of interest" description="Disordered" evidence="2">
    <location>
        <begin position="134"/>
        <end position="183"/>
    </location>
</feature>
<proteinExistence type="predicted"/>
<evidence type="ECO:0000256" key="1">
    <source>
        <dbReference type="SAM" id="Coils"/>
    </source>
</evidence>
<feature type="compositionally biased region" description="Polar residues" evidence="2">
    <location>
        <begin position="240"/>
        <end position="252"/>
    </location>
</feature>
<feature type="compositionally biased region" description="Basic and acidic residues" evidence="2">
    <location>
        <begin position="152"/>
        <end position="163"/>
    </location>
</feature>
<evidence type="ECO:0000313" key="3">
    <source>
        <dbReference type="EMBL" id="CDW29235.1"/>
    </source>
</evidence>
<feature type="region of interest" description="Disordered" evidence="2">
    <location>
        <begin position="239"/>
        <end position="372"/>
    </location>
</feature>
<organism evidence="3">
    <name type="scientific">Lepeophtheirus salmonis</name>
    <name type="common">Salmon louse</name>
    <name type="synonym">Caligus salmonis</name>
    <dbReference type="NCBI Taxonomy" id="72036"/>
    <lineage>
        <taxon>Eukaryota</taxon>
        <taxon>Metazoa</taxon>
        <taxon>Ecdysozoa</taxon>
        <taxon>Arthropoda</taxon>
        <taxon>Crustacea</taxon>
        <taxon>Multicrustacea</taxon>
        <taxon>Hexanauplia</taxon>
        <taxon>Copepoda</taxon>
        <taxon>Siphonostomatoida</taxon>
        <taxon>Caligidae</taxon>
        <taxon>Lepeophtheirus</taxon>
    </lineage>
</organism>
<protein>
    <submittedName>
        <fullName evidence="3">Uncharacterized protein</fullName>
    </submittedName>
</protein>
<feature type="compositionally biased region" description="Acidic residues" evidence="2">
    <location>
        <begin position="360"/>
        <end position="372"/>
    </location>
</feature>
<feature type="compositionally biased region" description="Basic and acidic residues" evidence="2">
    <location>
        <begin position="253"/>
        <end position="265"/>
    </location>
</feature>
<feature type="non-terminal residue" evidence="3">
    <location>
        <position position="372"/>
    </location>
</feature>
<name>A0A0K2TTT9_LEPSM</name>
<dbReference type="EMBL" id="HACA01011874">
    <property type="protein sequence ID" value="CDW29235.1"/>
    <property type="molecule type" value="Transcribed_RNA"/>
</dbReference>
<feature type="coiled-coil region" evidence="1">
    <location>
        <begin position="24"/>
        <end position="51"/>
    </location>
</feature>
<dbReference type="AlphaFoldDB" id="A0A0K2TTT9"/>
<keyword evidence="1" id="KW-0175">Coiled coil</keyword>
<accession>A0A0K2TTT9</accession>
<feature type="compositionally biased region" description="Polar residues" evidence="2">
    <location>
        <begin position="328"/>
        <end position="338"/>
    </location>
</feature>
<feature type="compositionally biased region" description="Low complexity" evidence="2">
    <location>
        <begin position="134"/>
        <end position="147"/>
    </location>
</feature>